<accession>A0A385DAP9</accession>
<dbReference type="InterPro" id="IPR023214">
    <property type="entry name" value="HAD_sf"/>
</dbReference>
<dbReference type="AlphaFoldDB" id="A0A385DAP9"/>
<name>A0A385DAP9_9ACTN</name>
<dbReference type="InterPro" id="IPR050155">
    <property type="entry name" value="HAD-like_hydrolase_sf"/>
</dbReference>
<dbReference type="Gene3D" id="3.40.50.1000">
    <property type="entry name" value="HAD superfamily/HAD-like"/>
    <property type="match status" value="1"/>
</dbReference>
<protein>
    <submittedName>
        <fullName evidence="2">HAD family hydrolase</fullName>
    </submittedName>
</protein>
<evidence type="ECO:0000313" key="3">
    <source>
        <dbReference type="Proteomes" id="UP000259636"/>
    </source>
</evidence>
<dbReference type="GO" id="GO:0005829">
    <property type="term" value="C:cytosol"/>
    <property type="evidence" value="ECO:0007669"/>
    <property type="project" value="TreeGrafter"/>
</dbReference>
<dbReference type="KEGG" id="sky:D0C37_13475"/>
<dbReference type="SUPFAM" id="SSF56784">
    <property type="entry name" value="HAD-like"/>
    <property type="match status" value="1"/>
</dbReference>
<gene>
    <name evidence="2" type="ORF">D0C37_13475</name>
</gene>
<dbReference type="Proteomes" id="UP000259636">
    <property type="component" value="Chromosome"/>
</dbReference>
<dbReference type="Gene3D" id="1.10.150.240">
    <property type="entry name" value="Putative phosphatase, domain 2"/>
    <property type="match status" value="1"/>
</dbReference>
<organism evidence="2 3">
    <name type="scientific">Streptomyces koyangensis</name>
    <dbReference type="NCBI Taxonomy" id="188770"/>
    <lineage>
        <taxon>Bacteria</taxon>
        <taxon>Bacillati</taxon>
        <taxon>Actinomycetota</taxon>
        <taxon>Actinomycetes</taxon>
        <taxon>Kitasatosporales</taxon>
        <taxon>Streptomycetaceae</taxon>
        <taxon>Streptomyces</taxon>
        <taxon>Streptomyces aurantiacus group</taxon>
    </lineage>
</organism>
<reference evidence="2 3" key="1">
    <citation type="submission" date="2018-08" db="EMBL/GenBank/DDBJ databases">
        <authorList>
            <person name="Ferrada E.E."/>
            <person name="Latorre B.A."/>
        </authorList>
    </citation>
    <scope>NUCLEOTIDE SEQUENCE [LARGE SCALE GENOMIC DNA]</scope>
    <source>
        <strain evidence="2 3">VK-A60T</strain>
    </source>
</reference>
<dbReference type="RefSeq" id="WP_101278613.1">
    <property type="nucleotide sequence ID" value="NZ_CP031742.1"/>
</dbReference>
<dbReference type="InterPro" id="IPR023198">
    <property type="entry name" value="PGP-like_dom2"/>
</dbReference>
<dbReference type="PANTHER" id="PTHR43434:SF20">
    <property type="entry name" value="5'-NUCLEOTIDASE"/>
    <property type="match status" value="1"/>
</dbReference>
<proteinExistence type="predicted"/>
<feature type="region of interest" description="Disordered" evidence="1">
    <location>
        <begin position="1"/>
        <end position="24"/>
    </location>
</feature>
<dbReference type="GeneID" id="300115193"/>
<dbReference type="PANTHER" id="PTHR43434">
    <property type="entry name" value="PHOSPHOGLYCOLATE PHOSPHATASE"/>
    <property type="match status" value="1"/>
</dbReference>
<evidence type="ECO:0000256" key="1">
    <source>
        <dbReference type="SAM" id="MobiDB-lite"/>
    </source>
</evidence>
<keyword evidence="2" id="KW-0378">Hydrolase</keyword>
<dbReference type="InterPro" id="IPR041492">
    <property type="entry name" value="HAD_2"/>
</dbReference>
<dbReference type="InterPro" id="IPR036412">
    <property type="entry name" value="HAD-like_sf"/>
</dbReference>
<sequence>MPEHLTSPAAPAPSDPAVPAARPAPGGAGPVVGFDLDMTLIDSRPGIGAAYRVLAAETGVPIDVDLVVSRLGPPLETELASWFPADQVPAAAARYREVYPSTAIAPSLALPGAAAALEAVRAHGGRSLVVTAKNEEHARLHLDHLGLRADLVVGSLWAEAKGGALRAQGATVYVGDHTGDVRGARAAGAISVAVATGGCTPDELRAAGADLVLPDLAAFPAWLAEFAH</sequence>
<evidence type="ECO:0000313" key="2">
    <source>
        <dbReference type="EMBL" id="AXQ55513.1"/>
    </source>
</evidence>
<dbReference type="GO" id="GO:0004713">
    <property type="term" value="F:protein tyrosine kinase activity"/>
    <property type="evidence" value="ECO:0007669"/>
    <property type="project" value="TreeGrafter"/>
</dbReference>
<dbReference type="GO" id="GO:0016787">
    <property type="term" value="F:hydrolase activity"/>
    <property type="evidence" value="ECO:0007669"/>
    <property type="project" value="UniProtKB-KW"/>
</dbReference>
<dbReference type="EMBL" id="CP031742">
    <property type="protein sequence ID" value="AXQ55513.1"/>
    <property type="molecule type" value="Genomic_DNA"/>
</dbReference>
<dbReference type="Pfam" id="PF13419">
    <property type="entry name" value="HAD_2"/>
    <property type="match status" value="1"/>
</dbReference>